<feature type="binding site" evidence="9">
    <location>
        <position position="382"/>
    </location>
    <ligand>
        <name>Mg(2+)</name>
        <dbReference type="ChEBI" id="CHEBI:18420"/>
    </ligand>
</feature>
<comment type="caution">
    <text evidence="11">The sequence shown here is derived from an EMBL/GenBank/DDBJ whole genome shotgun (WGS) entry which is preliminary data.</text>
</comment>
<keyword evidence="5 9" id="KW-0547">Nucleotide-binding</keyword>
<feature type="binding site" evidence="9">
    <location>
        <begin position="205"/>
        <end position="209"/>
    </location>
    <ligand>
        <name>ATP</name>
        <dbReference type="ChEBI" id="CHEBI:30616"/>
    </ligand>
</feature>
<dbReference type="CDD" id="cd24010">
    <property type="entry name" value="ASKHA_NBD_AcK_PK"/>
    <property type="match status" value="1"/>
</dbReference>
<keyword evidence="6 9" id="KW-0418">Kinase</keyword>
<organism evidence="11 12">
    <name type="scientific">Marinobacter xestospongiae</name>
    <dbReference type="NCBI Taxonomy" id="994319"/>
    <lineage>
        <taxon>Bacteria</taxon>
        <taxon>Pseudomonadati</taxon>
        <taxon>Pseudomonadota</taxon>
        <taxon>Gammaproteobacteria</taxon>
        <taxon>Pseudomonadales</taxon>
        <taxon>Marinobacteraceae</taxon>
        <taxon>Marinobacter</taxon>
    </lineage>
</organism>
<dbReference type="PROSITE" id="PS01075">
    <property type="entry name" value="ACETATE_KINASE_1"/>
    <property type="match status" value="1"/>
</dbReference>
<proteinExistence type="inferred from homology"/>
<feature type="binding site" evidence="9">
    <location>
        <begin position="279"/>
        <end position="281"/>
    </location>
    <ligand>
        <name>ATP</name>
        <dbReference type="ChEBI" id="CHEBI:30616"/>
    </ligand>
</feature>
<dbReference type="RefSeq" id="WP_316973895.1">
    <property type="nucleotide sequence ID" value="NZ_JAWIIJ010000007.1"/>
</dbReference>
<dbReference type="InterPro" id="IPR004372">
    <property type="entry name" value="Ac/propionate_kinase"/>
</dbReference>
<keyword evidence="3 9" id="KW-0808">Transferase</keyword>
<evidence type="ECO:0000256" key="7">
    <source>
        <dbReference type="ARBA" id="ARBA00022840"/>
    </source>
</evidence>
<accession>A0ABU3VYE6</accession>
<feature type="binding site" evidence="9">
    <location>
        <position position="9"/>
    </location>
    <ligand>
        <name>Mg(2+)</name>
        <dbReference type="ChEBI" id="CHEBI:18420"/>
    </ligand>
</feature>
<gene>
    <name evidence="9" type="primary">ackA</name>
    <name evidence="11" type="ORF">RYS15_11470</name>
</gene>
<dbReference type="PRINTS" id="PR00471">
    <property type="entry name" value="ACETATEKNASE"/>
</dbReference>
<evidence type="ECO:0000256" key="8">
    <source>
        <dbReference type="ARBA" id="ARBA00022842"/>
    </source>
</evidence>
<dbReference type="PROSITE" id="PS01076">
    <property type="entry name" value="ACETATE_KINASE_2"/>
    <property type="match status" value="1"/>
</dbReference>
<dbReference type="InterPro" id="IPR000890">
    <property type="entry name" value="Aliphatic_acid_kin_short-chain"/>
</dbReference>
<dbReference type="SUPFAM" id="SSF53067">
    <property type="entry name" value="Actin-like ATPase domain"/>
    <property type="match status" value="2"/>
</dbReference>
<evidence type="ECO:0000313" key="12">
    <source>
        <dbReference type="Proteomes" id="UP001269819"/>
    </source>
</evidence>
<evidence type="ECO:0000313" key="11">
    <source>
        <dbReference type="EMBL" id="MDV2079313.1"/>
    </source>
</evidence>
<comment type="pathway">
    <text evidence="9">Metabolic intermediate biosynthesis; acetyl-CoA biosynthesis; acetyl-CoA from acetate: step 1/2.</text>
</comment>
<dbReference type="Proteomes" id="UP001269819">
    <property type="component" value="Unassembled WGS sequence"/>
</dbReference>
<keyword evidence="12" id="KW-1185">Reference proteome</keyword>
<dbReference type="Gene3D" id="3.30.420.40">
    <property type="match status" value="2"/>
</dbReference>
<evidence type="ECO:0000256" key="2">
    <source>
        <dbReference type="ARBA" id="ARBA00022490"/>
    </source>
</evidence>
<comment type="subcellular location">
    <subcellularLocation>
        <location evidence="9">Cytoplasm</location>
    </subcellularLocation>
</comment>
<keyword evidence="2 9" id="KW-0963">Cytoplasm</keyword>
<dbReference type="PANTHER" id="PTHR21060:SF21">
    <property type="entry name" value="ACETATE KINASE"/>
    <property type="match status" value="1"/>
</dbReference>
<evidence type="ECO:0000256" key="10">
    <source>
        <dbReference type="RuleBase" id="RU003835"/>
    </source>
</evidence>
<feature type="active site" description="Proton donor/acceptor" evidence="9">
    <location>
        <position position="145"/>
    </location>
</feature>
<evidence type="ECO:0000256" key="3">
    <source>
        <dbReference type="ARBA" id="ARBA00022679"/>
    </source>
</evidence>
<evidence type="ECO:0000256" key="6">
    <source>
        <dbReference type="ARBA" id="ARBA00022777"/>
    </source>
</evidence>
<evidence type="ECO:0000256" key="9">
    <source>
        <dbReference type="HAMAP-Rule" id="MF_00020"/>
    </source>
</evidence>
<name>A0ABU3VYE6_9GAMM</name>
<feature type="site" description="Transition state stabilizer" evidence="9">
    <location>
        <position position="238"/>
    </location>
</feature>
<feature type="binding site" evidence="9">
    <location>
        <begin position="327"/>
        <end position="331"/>
    </location>
    <ligand>
        <name>ATP</name>
        <dbReference type="ChEBI" id="CHEBI:30616"/>
    </ligand>
</feature>
<comment type="subunit">
    <text evidence="9">Homodimer.</text>
</comment>
<keyword evidence="4 9" id="KW-0479">Metal-binding</keyword>
<sequence>MEDTLLVVNCGSSSLKLALYDRQMHCLASALAERLGSSDAFGRLDANDQRHQIEIPAPGDHDAALAALIQQLRTLQLLQGQPRAVGHRVVHGGESFTDAARITPEVVDAIERCAALAPLHNPVNLVGIRATQALFPEVPQVAVFDTAYHQSLPEHAYLYALPQRFYQEWGVRRYGFHGTSHQFMAGEAARILDKPLSETSIISAHLGNGCSITAIRDGQSVDTSMGLTPLEGLVMGTRSGDLDPGLFEFLGGKGLSPAEINRLLNQDSGLLGLSGETNDMRTLTELAANGHRQADLAIEVFCFRLARYVGAMTASLTQLDALVFTGGIGENSALVRTRTVAHLQLLGLSLDNNHNDRHGRDNQHHIEHADSRFPILVIPTNEERVIAQSALNHS</sequence>
<dbReference type="NCBIfam" id="TIGR00016">
    <property type="entry name" value="ackA"/>
    <property type="match status" value="1"/>
</dbReference>
<dbReference type="InterPro" id="IPR023865">
    <property type="entry name" value="Aliphatic_acid_kinase_CS"/>
</dbReference>
<reference evidence="11 12" key="1">
    <citation type="submission" date="2023-10" db="EMBL/GenBank/DDBJ databases">
        <title>Characteristics and mechanism of a salt-tolerant marine origin heterotrophic nitrifying- aerobic denitrifying bacteria Marinobacter xestospongiae HN1.</title>
        <authorList>
            <person name="Qi R."/>
        </authorList>
    </citation>
    <scope>NUCLEOTIDE SEQUENCE [LARGE SCALE GENOMIC DNA]</scope>
    <source>
        <strain evidence="11 12">HN1</strain>
    </source>
</reference>
<feature type="binding site" evidence="9">
    <location>
        <position position="88"/>
    </location>
    <ligand>
        <name>substrate</name>
    </ligand>
</feature>
<comment type="catalytic activity">
    <reaction evidence="9">
        <text>acetate + ATP = acetyl phosphate + ADP</text>
        <dbReference type="Rhea" id="RHEA:11352"/>
        <dbReference type="ChEBI" id="CHEBI:22191"/>
        <dbReference type="ChEBI" id="CHEBI:30089"/>
        <dbReference type="ChEBI" id="CHEBI:30616"/>
        <dbReference type="ChEBI" id="CHEBI:456216"/>
        <dbReference type="EC" id="2.7.2.1"/>
    </reaction>
</comment>
<dbReference type="EC" id="2.7.2.1" evidence="9"/>
<keyword evidence="7 9" id="KW-0067">ATP-binding</keyword>
<comment type="function">
    <text evidence="9">Catalyzes the formation of acetyl phosphate from acetate and ATP. Can also catalyze the reverse reaction.</text>
</comment>
<dbReference type="EMBL" id="JAWIIJ010000007">
    <property type="protein sequence ID" value="MDV2079313.1"/>
    <property type="molecule type" value="Genomic_DNA"/>
</dbReference>
<dbReference type="Pfam" id="PF00871">
    <property type="entry name" value="Acetate_kinase"/>
    <property type="match status" value="1"/>
</dbReference>
<evidence type="ECO:0000256" key="5">
    <source>
        <dbReference type="ARBA" id="ARBA00022741"/>
    </source>
</evidence>
<dbReference type="HAMAP" id="MF_00020">
    <property type="entry name" value="Acetate_kinase"/>
    <property type="match status" value="1"/>
</dbReference>
<evidence type="ECO:0000256" key="1">
    <source>
        <dbReference type="ARBA" id="ARBA00008748"/>
    </source>
</evidence>
<dbReference type="PANTHER" id="PTHR21060">
    <property type="entry name" value="ACETATE KINASE"/>
    <property type="match status" value="1"/>
</dbReference>
<comment type="cofactor">
    <cofactor evidence="9">
        <name>Mg(2+)</name>
        <dbReference type="ChEBI" id="CHEBI:18420"/>
    </cofactor>
    <cofactor evidence="9">
        <name>Mn(2+)</name>
        <dbReference type="ChEBI" id="CHEBI:29035"/>
    </cofactor>
    <text evidence="9">Mg(2+). Can also accept Mn(2+).</text>
</comment>
<feature type="binding site" evidence="9">
    <location>
        <position position="16"/>
    </location>
    <ligand>
        <name>ATP</name>
        <dbReference type="ChEBI" id="CHEBI:30616"/>
    </ligand>
</feature>
<comment type="similarity">
    <text evidence="1 9 10">Belongs to the acetokinase family.</text>
</comment>
<protein>
    <recommendedName>
        <fullName evidence="9">Acetate kinase</fullName>
        <ecNumber evidence="9">2.7.2.1</ecNumber>
    </recommendedName>
    <alternativeName>
        <fullName evidence="9">Acetokinase</fullName>
    </alternativeName>
</protein>
<dbReference type="GO" id="GO:0008776">
    <property type="term" value="F:acetate kinase activity"/>
    <property type="evidence" value="ECO:0007669"/>
    <property type="project" value="UniProtKB-EC"/>
</dbReference>
<evidence type="ECO:0000256" key="4">
    <source>
        <dbReference type="ARBA" id="ARBA00022723"/>
    </source>
</evidence>
<feature type="site" description="Transition state stabilizer" evidence="9">
    <location>
        <position position="177"/>
    </location>
</feature>
<keyword evidence="8 9" id="KW-0460">Magnesium</keyword>
<dbReference type="PIRSF" id="PIRSF000722">
    <property type="entry name" value="Acetate_prop_kin"/>
    <property type="match status" value="1"/>
</dbReference>
<dbReference type="InterPro" id="IPR043129">
    <property type="entry name" value="ATPase_NBD"/>
</dbReference>